<dbReference type="HOGENOM" id="CLU_2869289_0_0_1"/>
<dbReference type="Proteomes" id="UP000006911">
    <property type="component" value="Unassembled WGS sequence"/>
</dbReference>
<reference evidence="1 2" key="1">
    <citation type="journal article" date="2010" name="Nature">
        <title>Perigord black truffle genome uncovers evolutionary origins and mechanisms of symbiosis.</title>
        <authorList>
            <person name="Martin F."/>
            <person name="Kohler A."/>
            <person name="Murat C."/>
            <person name="Balestrini R."/>
            <person name="Coutinho P.M."/>
            <person name="Jaillon O."/>
            <person name="Montanini B."/>
            <person name="Morin E."/>
            <person name="Noel B."/>
            <person name="Percudani R."/>
            <person name="Porcel B."/>
            <person name="Rubini A."/>
            <person name="Amicucci A."/>
            <person name="Amselem J."/>
            <person name="Anthouard V."/>
            <person name="Arcioni S."/>
            <person name="Artiguenave F."/>
            <person name="Aury J.M."/>
            <person name="Ballario P."/>
            <person name="Bolchi A."/>
            <person name="Brenna A."/>
            <person name="Brun A."/>
            <person name="Buee M."/>
            <person name="Cantarel B."/>
            <person name="Chevalier G."/>
            <person name="Couloux A."/>
            <person name="Da Silva C."/>
            <person name="Denoeud F."/>
            <person name="Duplessis S."/>
            <person name="Ghignone S."/>
            <person name="Hilselberger B."/>
            <person name="Iotti M."/>
            <person name="Marcais B."/>
            <person name="Mello A."/>
            <person name="Miranda M."/>
            <person name="Pacioni G."/>
            <person name="Quesneville H."/>
            <person name="Riccioni C."/>
            <person name="Ruotolo R."/>
            <person name="Splivallo R."/>
            <person name="Stocchi V."/>
            <person name="Tisserant E."/>
            <person name="Viscomi A.R."/>
            <person name="Zambonelli A."/>
            <person name="Zampieri E."/>
            <person name="Henrissat B."/>
            <person name="Lebrun M.H."/>
            <person name="Paolocci F."/>
            <person name="Bonfante P."/>
            <person name="Ottonello S."/>
            <person name="Wincker P."/>
        </authorList>
    </citation>
    <scope>NUCLEOTIDE SEQUENCE [LARGE SCALE GENOMIC DNA]</scope>
    <source>
        <strain evidence="1 2">Mel28</strain>
    </source>
</reference>
<evidence type="ECO:0000313" key="1">
    <source>
        <dbReference type="EMBL" id="CAZ86638.1"/>
    </source>
</evidence>
<gene>
    <name evidence="1" type="ORF">GSTUM_00012194001</name>
</gene>
<name>D5GQ45_TUBMM</name>
<dbReference type="AlphaFoldDB" id="D5GQ45"/>
<accession>D5GQ45</accession>
<sequence length="64" mass="7399">MTPHLPINLRLSTFIHDITVRYSPHLRIAIASTWADLLMPYQAGKVLFTAQYQARKKSKLQPYS</sequence>
<organism evidence="1 2">
    <name type="scientific">Tuber melanosporum (strain Mel28)</name>
    <name type="common">Perigord black truffle</name>
    <dbReference type="NCBI Taxonomy" id="656061"/>
    <lineage>
        <taxon>Eukaryota</taxon>
        <taxon>Fungi</taxon>
        <taxon>Dikarya</taxon>
        <taxon>Ascomycota</taxon>
        <taxon>Pezizomycotina</taxon>
        <taxon>Pezizomycetes</taxon>
        <taxon>Pezizales</taxon>
        <taxon>Tuberaceae</taxon>
        <taxon>Tuber</taxon>
    </lineage>
</organism>
<keyword evidence="2" id="KW-1185">Reference proteome</keyword>
<evidence type="ECO:0000313" key="2">
    <source>
        <dbReference type="Proteomes" id="UP000006911"/>
    </source>
</evidence>
<proteinExistence type="predicted"/>
<dbReference type="EMBL" id="FN430382">
    <property type="protein sequence ID" value="CAZ86638.1"/>
    <property type="molecule type" value="Genomic_DNA"/>
</dbReference>
<dbReference type="KEGG" id="tml:GSTUM_00012194001"/>
<protein>
    <submittedName>
        <fullName evidence="1">(Perigord truffle) hypothetical protein</fullName>
    </submittedName>
</protein>
<dbReference type="InParanoid" id="D5GQ45"/>